<keyword evidence="13" id="KW-1185">Reference proteome</keyword>
<dbReference type="InterPro" id="IPR017853">
    <property type="entry name" value="GH"/>
</dbReference>
<evidence type="ECO:0000256" key="5">
    <source>
        <dbReference type="ARBA" id="ARBA00022676"/>
    </source>
</evidence>
<dbReference type="Pfam" id="PF02446">
    <property type="entry name" value="Glyco_hydro_77"/>
    <property type="match status" value="1"/>
</dbReference>
<evidence type="ECO:0000256" key="6">
    <source>
        <dbReference type="ARBA" id="ARBA00022679"/>
    </source>
</evidence>
<dbReference type="OrthoDB" id="9761577at2"/>
<evidence type="ECO:0000256" key="7">
    <source>
        <dbReference type="ARBA" id="ARBA00023277"/>
    </source>
</evidence>
<evidence type="ECO:0000256" key="8">
    <source>
        <dbReference type="ARBA" id="ARBA00031423"/>
    </source>
</evidence>
<protein>
    <recommendedName>
        <fullName evidence="4 10">4-alpha-glucanotransferase</fullName>
        <ecNumber evidence="3 10">2.4.1.25</ecNumber>
    </recommendedName>
    <alternativeName>
        <fullName evidence="8 10">Amylomaltase</fullName>
    </alternativeName>
    <alternativeName>
        <fullName evidence="9 10">Disproportionating enzyme</fullName>
    </alternativeName>
</protein>
<dbReference type="InterPro" id="IPR012767">
    <property type="entry name" value="Trehalose_TreY"/>
</dbReference>
<dbReference type="GO" id="GO:0005975">
    <property type="term" value="P:carbohydrate metabolic process"/>
    <property type="evidence" value="ECO:0007669"/>
    <property type="project" value="InterPro"/>
</dbReference>
<dbReference type="Pfam" id="PF21226">
    <property type="entry name" value="MalQ_N"/>
    <property type="match status" value="1"/>
</dbReference>
<dbReference type="Proteomes" id="UP000323142">
    <property type="component" value="Unassembled WGS sequence"/>
</dbReference>
<evidence type="ECO:0000256" key="2">
    <source>
        <dbReference type="ARBA" id="ARBA00005684"/>
    </source>
</evidence>
<evidence type="ECO:0000313" key="12">
    <source>
        <dbReference type="EMBL" id="KAA2238204.1"/>
    </source>
</evidence>
<dbReference type="Gene3D" id="1.10.10.470">
    <property type="entry name" value="Maltooligosyl trehalose synthase, domain 4"/>
    <property type="match status" value="1"/>
</dbReference>
<dbReference type="InterPro" id="IPR006047">
    <property type="entry name" value="GH13_cat_dom"/>
</dbReference>
<dbReference type="NCBIfam" id="TIGR00217">
    <property type="entry name" value="malQ"/>
    <property type="match status" value="1"/>
</dbReference>
<keyword evidence="6 10" id="KW-0808">Transferase</keyword>
<evidence type="ECO:0000256" key="3">
    <source>
        <dbReference type="ARBA" id="ARBA00012560"/>
    </source>
</evidence>
<name>A0A5B2VH34_9HYPH</name>
<evidence type="ECO:0000256" key="9">
    <source>
        <dbReference type="ARBA" id="ARBA00031501"/>
    </source>
</evidence>
<dbReference type="NCBIfam" id="TIGR02401">
    <property type="entry name" value="trehalose_TreY"/>
    <property type="match status" value="1"/>
</dbReference>
<dbReference type="Pfam" id="PF00128">
    <property type="entry name" value="Alpha-amylase"/>
    <property type="match status" value="1"/>
</dbReference>
<dbReference type="PANTHER" id="PTHR32438">
    <property type="entry name" value="4-ALPHA-GLUCANOTRANSFERASE DPE1, CHLOROPLASTIC/AMYLOPLASTIC"/>
    <property type="match status" value="1"/>
</dbReference>
<dbReference type="NCBIfam" id="NF011077">
    <property type="entry name" value="PRK14507.1"/>
    <property type="match status" value="1"/>
</dbReference>
<reference evidence="12 13" key="1">
    <citation type="submission" date="2019-09" db="EMBL/GenBank/DDBJ databases">
        <title>Salinarimonas rosea gen. nov., sp. nov., a new member of the a-2 subgroup of the Proteobacteria.</title>
        <authorList>
            <person name="Liu J."/>
        </authorList>
    </citation>
    <scope>NUCLEOTIDE SEQUENCE [LARGE SCALE GENOMIC DNA]</scope>
    <source>
        <strain evidence="12 13">BN140002</strain>
    </source>
</reference>
<evidence type="ECO:0000256" key="4">
    <source>
        <dbReference type="ARBA" id="ARBA00020295"/>
    </source>
</evidence>
<dbReference type="FunFam" id="3.20.20.80:FF:000341">
    <property type="entry name" value="Maltooligosyl trehalose synthase"/>
    <property type="match status" value="1"/>
</dbReference>
<evidence type="ECO:0000313" key="13">
    <source>
        <dbReference type="Proteomes" id="UP000323142"/>
    </source>
</evidence>
<keyword evidence="12" id="KW-0413">Isomerase</keyword>
<comment type="caution">
    <text evidence="12">The sequence shown here is derived from an EMBL/GenBank/DDBJ whole genome shotgun (WGS) entry which is preliminary data.</text>
</comment>
<dbReference type="InterPro" id="IPR003385">
    <property type="entry name" value="Glyco_hydro_77"/>
</dbReference>
<gene>
    <name evidence="12" type="ORF">F0L46_06030</name>
</gene>
<accession>A0A5B2VH34</accession>
<comment type="similarity">
    <text evidence="2 10">Belongs to the disproportionating enzyme family.</text>
</comment>
<dbReference type="CDD" id="cd11336">
    <property type="entry name" value="AmyAc_MTSase"/>
    <property type="match status" value="1"/>
</dbReference>
<organism evidence="12 13">
    <name type="scientific">Salinarimonas soli</name>
    <dbReference type="NCBI Taxonomy" id="1638099"/>
    <lineage>
        <taxon>Bacteria</taxon>
        <taxon>Pseudomonadati</taxon>
        <taxon>Pseudomonadota</taxon>
        <taxon>Alphaproteobacteria</taxon>
        <taxon>Hyphomicrobiales</taxon>
        <taxon>Salinarimonadaceae</taxon>
        <taxon>Salinarimonas</taxon>
    </lineage>
</organism>
<comment type="catalytic activity">
    <reaction evidence="1 10">
        <text>Transfers a segment of a (1-&gt;4)-alpha-D-glucan to a new position in an acceptor, which may be glucose or a (1-&gt;4)-alpha-D-glucan.</text>
        <dbReference type="EC" id="2.4.1.25"/>
    </reaction>
</comment>
<keyword evidence="5 10" id="KW-0328">Glycosyltransferase</keyword>
<evidence type="ECO:0000256" key="1">
    <source>
        <dbReference type="ARBA" id="ARBA00000439"/>
    </source>
</evidence>
<dbReference type="SUPFAM" id="SSF51445">
    <property type="entry name" value="(Trans)glycosidases"/>
    <property type="match status" value="2"/>
</dbReference>
<dbReference type="InterPro" id="IPR013797">
    <property type="entry name" value="Maltooligo_trehalose_synth_4"/>
</dbReference>
<dbReference type="GO" id="GO:0004134">
    <property type="term" value="F:4-alpha-glucanotransferase activity"/>
    <property type="evidence" value="ECO:0007669"/>
    <property type="project" value="UniProtKB-EC"/>
</dbReference>
<dbReference type="EMBL" id="VUOA01000014">
    <property type="protein sequence ID" value="KAA2238204.1"/>
    <property type="molecule type" value="Genomic_DNA"/>
</dbReference>
<feature type="domain" description="Glycosyl hydrolase family 13 catalytic" evidence="11">
    <location>
        <begin position="711"/>
        <end position="1507"/>
    </location>
</feature>
<dbReference type="PANTHER" id="PTHR32438:SF5">
    <property type="entry name" value="4-ALPHA-GLUCANOTRANSFERASE DPE1, CHLOROPLASTIC_AMYLOPLASTIC"/>
    <property type="match status" value="1"/>
</dbReference>
<keyword evidence="7 10" id="KW-0119">Carbohydrate metabolism</keyword>
<dbReference type="InterPro" id="IPR048458">
    <property type="entry name" value="MalQ_N"/>
</dbReference>
<evidence type="ECO:0000256" key="10">
    <source>
        <dbReference type="RuleBase" id="RU361207"/>
    </source>
</evidence>
<dbReference type="GO" id="GO:0016853">
    <property type="term" value="F:isomerase activity"/>
    <property type="evidence" value="ECO:0007669"/>
    <property type="project" value="UniProtKB-KW"/>
</dbReference>
<dbReference type="EC" id="2.4.1.25" evidence="3 10"/>
<proteinExistence type="inferred from homology"/>
<dbReference type="SMART" id="SM00642">
    <property type="entry name" value="Aamy"/>
    <property type="match status" value="1"/>
</dbReference>
<dbReference type="Gene3D" id="3.20.20.80">
    <property type="entry name" value="Glycosidases"/>
    <property type="match status" value="4"/>
</dbReference>
<evidence type="ECO:0000259" key="11">
    <source>
        <dbReference type="SMART" id="SM00642"/>
    </source>
</evidence>
<reference evidence="12 13" key="2">
    <citation type="submission" date="2019-09" db="EMBL/GenBank/DDBJ databases">
        <authorList>
            <person name="Jin C."/>
        </authorList>
    </citation>
    <scope>NUCLEOTIDE SEQUENCE [LARGE SCALE GENOMIC DNA]</scope>
    <source>
        <strain evidence="12 13">BN140002</strain>
    </source>
</reference>
<sequence length="1619" mass="176869">MSEHDALVERIAGLVGVGSAFADAFGRQVETSPETRRAILAGLRLPVDTEADARATLERLTRLKAALVPALIPVEAGRPAELTLRRPGGSATWRLTEEGGGVREGREILDRGERLRLPALAAGYHRLRVESGGETAHATIIAAPRQAFGLPGADADLRLWGATAQVYGLRSGSDFGIGGYGEVATAAGGAGALGAHFLGLSPVHALFSSDRTKFSPYSPSSRLFLETIFIDPRLVEGYEEAAAGLAADMGDRIAAVRDAPLVDHAAVWDVKRPLLDALWRRFQRSGDGAAFEAFRREGGAALQAHATFEALSEHFRGQGRWWIGDWPDEYRGCTTPEVRRFQAEQADLVAFHAWLQWQADLQLADAQEAARGAGMRIGLYRDLAVGADSAGSEVWAHPDRFAASLSVGAPPDPLGPQGQNWGLPPFDPLALEAQGLAAFRAMVAANMRHAGAIRIDHAFQLQRLFLIPSGMQASQGAYVDYPFEALLAVLRLESHRHRCLVIAEDLGTAPEGFSDAIMASGILSYRVQPFEREHGGAFKPPGAYPRSALAVLSTHDLPTFRGWWRALDVDLRQTLGVFDPETSERERANRGQERRQLAEALSREGLLAGAEPPEDPPLEAALRYLARTPCVLAGIQLEDAAGELNQANMPGLDAGHPNWRRRLGTDVETLTAPGGDLARLAAAMQAEGRGMRARTAALASPPPRATYRLQFHKDFTFDDAVRIVPYLARLGISHVYSSPIHTARPGSTHGYDIVDHSAVNPELGGEEGFLRLSDALREHGLGLILDIVPNHMGVGGADNGWWLSALEWGALSPFAKAFDIDWERLGAHGKLVLPNLGDRYGEALEKGELKLRFEPAEGSFSVWHWEHCFPVNPLAYPIILDRALAVLGGLEAGREVLAISERLRTMGDETNPERRAAFPAEADELKRRLAAAVAGSRELGEAIGRAVDLVNGVAGVPESVGTLHRILEMQPYRLAHWRVAASDINYRRFFDINALAGLRVEDPEVFERTHAMIFRLVAEGRIQGLRIDHIDGLADPEGYVRALQAAVGPGFYILAEKILEPGEPLRPWPLSGTTGYDVLNQIDGIFVDRGSERVFERIYRDATGMEGGYGALLRAAKSEILETSFASELEVLVSDLKRIADADRRTRDYTVFAMRRALVEIIARFPVYRSYITDDAIAPEDRALVEGAVEGAKRNSALPDRTVHDFAAAALLGDVETEGPGRPNPDWIRRFRRRFQQLTGPVMAKSLEDTLFYRFVRLVPLNEVGGDPGHFGLSLADFHKANAERARDWPYAMIATATHDTKRGEDARARLYALSEMPDAWRDAVERFERLCRPLVSAVGGEAAPDANDRYLLLQALLGAWPLDLLDGDGGDREGFRERLEGYLLKALREAKRHTSWVHGNEAYEGAATELLSALLRPDGGFLEAFRPLARRLAAIGMVNALARTALKLTLPGVPDTYQGTEMWDLSLVDPDNRRPVDFEARARALTDDTPAEALLAAWTDGRIKQRLTARLLADRAERPALYADGDYKPLAARGAQARRLAAFVREHGEDRLVVVVPRLVGALMPDERLPLGPDAWGDTAVALPPGRWRDVVTGREVQNGAVAELFGGLPIAVLRTAP</sequence>
<dbReference type="RefSeq" id="WP_149816152.1">
    <property type="nucleotide sequence ID" value="NZ_VUOA01000014.1"/>
</dbReference>